<feature type="transmembrane region" description="Helical" evidence="1">
    <location>
        <begin position="209"/>
        <end position="231"/>
    </location>
</feature>
<keyword evidence="1" id="KW-1133">Transmembrane helix</keyword>
<feature type="transmembrane region" description="Helical" evidence="1">
    <location>
        <begin position="31"/>
        <end position="51"/>
    </location>
</feature>
<evidence type="ECO:0000313" key="2">
    <source>
        <dbReference type="EMBL" id="RDW20780.1"/>
    </source>
</evidence>
<feature type="transmembrane region" description="Helical" evidence="1">
    <location>
        <begin position="379"/>
        <end position="403"/>
    </location>
</feature>
<feature type="transmembrane region" description="Helical" evidence="1">
    <location>
        <begin position="110"/>
        <end position="134"/>
    </location>
</feature>
<feature type="transmembrane region" description="Helical" evidence="1">
    <location>
        <begin position="410"/>
        <end position="428"/>
    </location>
</feature>
<keyword evidence="1" id="KW-0472">Membrane</keyword>
<feature type="transmembrane region" description="Helical" evidence="1">
    <location>
        <begin position="63"/>
        <end position="81"/>
    </location>
</feature>
<accession>A0A3D8PXA0</accession>
<keyword evidence="3" id="KW-1185">Reference proteome</keyword>
<proteinExistence type="predicted"/>
<gene>
    <name evidence="2" type="ORF">CWR45_06025</name>
</gene>
<dbReference type="EMBL" id="PIOD01000005">
    <property type="protein sequence ID" value="RDW20780.1"/>
    <property type="molecule type" value="Genomic_DNA"/>
</dbReference>
<feature type="transmembrane region" description="Helical" evidence="1">
    <location>
        <begin position="282"/>
        <end position="299"/>
    </location>
</feature>
<dbReference type="Proteomes" id="UP000256520">
    <property type="component" value="Unassembled WGS sequence"/>
</dbReference>
<reference evidence="3" key="1">
    <citation type="submission" date="2017-11" db="EMBL/GenBank/DDBJ databases">
        <authorList>
            <person name="Zhu W."/>
        </authorList>
    </citation>
    <scope>NUCLEOTIDE SEQUENCE [LARGE SCALE GENOMIC DNA]</scope>
    <source>
        <strain evidence="3">CAU 1051</strain>
    </source>
</reference>
<keyword evidence="1" id="KW-0812">Transmembrane</keyword>
<feature type="transmembrane region" description="Helical" evidence="1">
    <location>
        <begin position="305"/>
        <end position="329"/>
    </location>
</feature>
<feature type="transmembrane region" description="Helical" evidence="1">
    <location>
        <begin position="349"/>
        <end position="373"/>
    </location>
</feature>
<dbReference type="AlphaFoldDB" id="A0A3D8PXA0"/>
<comment type="caution">
    <text evidence="2">The sequence shown here is derived from an EMBL/GenBank/DDBJ whole genome shotgun (WGS) entry which is preliminary data.</text>
</comment>
<organism evidence="2 3">
    <name type="scientific">Oceanobacillus chungangensis</name>
    <dbReference type="NCBI Taxonomy" id="1229152"/>
    <lineage>
        <taxon>Bacteria</taxon>
        <taxon>Bacillati</taxon>
        <taxon>Bacillota</taxon>
        <taxon>Bacilli</taxon>
        <taxon>Bacillales</taxon>
        <taxon>Bacillaceae</taxon>
        <taxon>Oceanobacillus</taxon>
    </lineage>
</organism>
<evidence type="ECO:0000256" key="1">
    <source>
        <dbReference type="SAM" id="Phobius"/>
    </source>
</evidence>
<feature type="transmembrane region" description="Helical" evidence="1">
    <location>
        <begin position="179"/>
        <end position="197"/>
    </location>
</feature>
<protein>
    <submittedName>
        <fullName evidence="2">Uncharacterized protein</fullName>
    </submittedName>
</protein>
<feature type="transmembrane region" description="Helical" evidence="1">
    <location>
        <begin position="440"/>
        <end position="458"/>
    </location>
</feature>
<evidence type="ECO:0000313" key="3">
    <source>
        <dbReference type="Proteomes" id="UP000256520"/>
    </source>
</evidence>
<sequence length="464" mass="54333">MNLIYQAVKRVEFSRFTARIRHLLINNLSHSILLSLGLLAIYVISGALTIQMIINMELDLSEIYINLVKVSIIFSTFFVIMSRNSFKADEFVFFYLNTKIKAHQIIFSRIVLPFTFYFSVLVLIAIPIMVGILVKGYTVNLFYVLLLLMSFTISYFLSFTLWMAINIFTIKFTGVKEKFWLNTIIKITIVAGIIYLIDFLGTFLVGRTLLHVLAVLLLGIAITYVFVRFSIEFLTKTFMQKDAGNLSQKYTSKKLNYKNKFLLQSKLESIYFFRDQVFKEQSFFFIILLVIVICLYYYLDLINFTMIYSVVINFGLKEIILLLPLSIGIHFRKYKEAIYTMNVGKYHYFLSRILFIYILNCLTYFLFITISYFLTGMEIFGILETFIVIGFVTMVSTLVGFVIEITELNKIYILIFLLLIINTFDILIKQLFNNQILVQFTYISLSVLMFLIIETIYLRRPILK</sequence>
<feature type="transmembrane region" description="Helical" evidence="1">
    <location>
        <begin position="140"/>
        <end position="167"/>
    </location>
</feature>
<name>A0A3D8PXA0_9BACI</name>